<evidence type="ECO:0000313" key="1">
    <source>
        <dbReference type="EMBL" id="KKK22304.1"/>
    </source>
</evidence>
<proteinExistence type="predicted"/>
<reference evidence="1 2" key="1">
    <citation type="submission" date="2015-02" db="EMBL/GenBank/DDBJ databases">
        <title>Draft Genome Sequences of Two Closely-Related Aflatoxigenic Aspergillus Species Obtained from the Cote d'Ivoire.</title>
        <authorList>
            <person name="Moore G.G."/>
            <person name="Beltz S.B."/>
            <person name="Mack B.M."/>
        </authorList>
    </citation>
    <scope>NUCLEOTIDE SEQUENCE [LARGE SCALE GENOMIC DNA]</scope>
    <source>
        <strain evidence="1 2">SRRC1432</strain>
    </source>
</reference>
<keyword evidence="2" id="KW-1185">Reference proteome</keyword>
<dbReference type="Proteomes" id="UP000034947">
    <property type="component" value="Unassembled WGS sequence"/>
</dbReference>
<name>A0A0F8URV4_9EURO</name>
<protein>
    <submittedName>
        <fullName evidence="1">Uncharacterized protein</fullName>
    </submittedName>
</protein>
<accession>A0A0F8URV4</accession>
<dbReference type="EMBL" id="JYKN01000946">
    <property type="protein sequence ID" value="KKK22304.1"/>
    <property type="molecule type" value="Genomic_DNA"/>
</dbReference>
<sequence>MKPKTPIDIIAYN</sequence>
<comment type="caution">
    <text evidence="1">The sequence shown here is derived from an EMBL/GenBank/DDBJ whole genome shotgun (WGS) entry which is preliminary data.</text>
</comment>
<evidence type="ECO:0000313" key="2">
    <source>
        <dbReference type="Proteomes" id="UP000034947"/>
    </source>
</evidence>
<organism evidence="1 2">
    <name type="scientific">Aspergillus ochraceoroseus</name>
    <dbReference type="NCBI Taxonomy" id="138278"/>
    <lineage>
        <taxon>Eukaryota</taxon>
        <taxon>Fungi</taxon>
        <taxon>Dikarya</taxon>
        <taxon>Ascomycota</taxon>
        <taxon>Pezizomycotina</taxon>
        <taxon>Eurotiomycetes</taxon>
        <taxon>Eurotiomycetidae</taxon>
        <taxon>Eurotiales</taxon>
        <taxon>Aspergillaceae</taxon>
        <taxon>Aspergillus</taxon>
        <taxon>Aspergillus subgen. Nidulantes</taxon>
    </lineage>
</organism>
<gene>
    <name evidence="1" type="ORF">AOCH_007645</name>
</gene>